<keyword evidence="12" id="KW-1185">Reference proteome</keyword>
<name>A0A3A9W304_9ACTN</name>
<gene>
    <name evidence="11" type="ORF">D7318_22740</name>
    <name evidence="10" type="ORF">D7319_18505</name>
</gene>
<dbReference type="SUPFAM" id="SSF56112">
    <property type="entry name" value="Protein kinase-like (PK-like)"/>
    <property type="match status" value="1"/>
</dbReference>
<evidence type="ECO:0000256" key="2">
    <source>
        <dbReference type="ARBA" id="ARBA00022527"/>
    </source>
</evidence>
<proteinExistence type="predicted"/>
<evidence type="ECO:0000313" key="13">
    <source>
        <dbReference type="Proteomes" id="UP000275024"/>
    </source>
</evidence>
<dbReference type="PROSITE" id="PS00108">
    <property type="entry name" value="PROTEIN_KINASE_ST"/>
    <property type="match status" value="1"/>
</dbReference>
<dbReference type="InterPro" id="IPR017441">
    <property type="entry name" value="Protein_kinase_ATP_BS"/>
</dbReference>
<keyword evidence="2 10" id="KW-0723">Serine/threonine-protein kinase</keyword>
<keyword evidence="6 7" id="KW-0067">ATP-binding</keyword>
<dbReference type="Proteomes" id="UP000275024">
    <property type="component" value="Unassembled WGS sequence"/>
</dbReference>
<evidence type="ECO:0000313" key="11">
    <source>
        <dbReference type="EMBL" id="RKN18368.1"/>
    </source>
</evidence>
<dbReference type="GO" id="GO:0005524">
    <property type="term" value="F:ATP binding"/>
    <property type="evidence" value="ECO:0007669"/>
    <property type="project" value="UniProtKB-UniRule"/>
</dbReference>
<feature type="binding site" evidence="7">
    <location>
        <position position="40"/>
    </location>
    <ligand>
        <name>ATP</name>
        <dbReference type="ChEBI" id="CHEBI:30616"/>
    </ligand>
</feature>
<evidence type="ECO:0000256" key="1">
    <source>
        <dbReference type="ARBA" id="ARBA00012513"/>
    </source>
</evidence>
<feature type="compositionally biased region" description="Low complexity" evidence="8">
    <location>
        <begin position="303"/>
        <end position="329"/>
    </location>
</feature>
<dbReference type="InterPro" id="IPR008271">
    <property type="entry name" value="Ser/Thr_kinase_AS"/>
</dbReference>
<dbReference type="InterPro" id="IPR000719">
    <property type="entry name" value="Prot_kinase_dom"/>
</dbReference>
<dbReference type="SMART" id="SM00220">
    <property type="entry name" value="S_TKc"/>
    <property type="match status" value="1"/>
</dbReference>
<evidence type="ECO:0000259" key="9">
    <source>
        <dbReference type="PROSITE" id="PS50011"/>
    </source>
</evidence>
<organism evidence="10 13">
    <name type="scientific">Streptomyces radicis</name>
    <dbReference type="NCBI Taxonomy" id="1750517"/>
    <lineage>
        <taxon>Bacteria</taxon>
        <taxon>Bacillati</taxon>
        <taxon>Actinomycetota</taxon>
        <taxon>Actinomycetes</taxon>
        <taxon>Kitasatosporales</taxon>
        <taxon>Streptomycetaceae</taxon>
        <taxon>Streptomyces</taxon>
    </lineage>
</organism>
<feature type="domain" description="Protein kinase" evidence="9">
    <location>
        <begin position="11"/>
        <end position="280"/>
    </location>
</feature>
<dbReference type="EMBL" id="RBDX01000014">
    <property type="protein sequence ID" value="RKN07645.1"/>
    <property type="molecule type" value="Genomic_DNA"/>
</dbReference>
<dbReference type="RefSeq" id="WP_120699030.1">
    <property type="nucleotide sequence ID" value="NZ_RBDX01000014.1"/>
</dbReference>
<evidence type="ECO:0000313" key="12">
    <source>
        <dbReference type="Proteomes" id="UP000268652"/>
    </source>
</evidence>
<dbReference type="PROSITE" id="PS00107">
    <property type="entry name" value="PROTEIN_KINASE_ATP"/>
    <property type="match status" value="1"/>
</dbReference>
<dbReference type="Gene3D" id="1.10.510.10">
    <property type="entry name" value="Transferase(Phosphotransferase) domain 1"/>
    <property type="match status" value="1"/>
</dbReference>
<dbReference type="PANTHER" id="PTHR43289:SF6">
    <property type="entry name" value="SERINE_THREONINE-PROTEIN KINASE NEKL-3"/>
    <property type="match status" value="1"/>
</dbReference>
<evidence type="ECO:0000256" key="8">
    <source>
        <dbReference type="SAM" id="MobiDB-lite"/>
    </source>
</evidence>
<dbReference type="AlphaFoldDB" id="A0A3A9W304"/>
<comment type="caution">
    <text evidence="10">The sequence shown here is derived from an EMBL/GenBank/DDBJ whole genome shotgun (WGS) entry which is preliminary data.</text>
</comment>
<keyword evidence="3" id="KW-0808">Transferase</keyword>
<evidence type="ECO:0000256" key="4">
    <source>
        <dbReference type="ARBA" id="ARBA00022741"/>
    </source>
</evidence>
<accession>A0A3A9W304</accession>
<evidence type="ECO:0000256" key="5">
    <source>
        <dbReference type="ARBA" id="ARBA00022777"/>
    </source>
</evidence>
<dbReference type="EC" id="2.7.11.1" evidence="1"/>
<dbReference type="GO" id="GO:0004674">
    <property type="term" value="F:protein serine/threonine kinase activity"/>
    <property type="evidence" value="ECO:0007669"/>
    <property type="project" value="UniProtKB-KW"/>
</dbReference>
<feature type="region of interest" description="Disordered" evidence="8">
    <location>
        <begin position="284"/>
        <end position="350"/>
    </location>
</feature>
<dbReference type="CDD" id="cd14014">
    <property type="entry name" value="STKc_PknB_like"/>
    <property type="match status" value="1"/>
</dbReference>
<dbReference type="PANTHER" id="PTHR43289">
    <property type="entry name" value="MITOGEN-ACTIVATED PROTEIN KINASE KINASE KINASE 20-RELATED"/>
    <property type="match status" value="1"/>
</dbReference>
<feature type="compositionally biased region" description="Pro residues" evidence="8">
    <location>
        <begin position="289"/>
        <end position="302"/>
    </location>
</feature>
<dbReference type="OrthoDB" id="9762169at2"/>
<dbReference type="Proteomes" id="UP000268652">
    <property type="component" value="Unassembled WGS sequence"/>
</dbReference>
<protein>
    <recommendedName>
        <fullName evidence="1">non-specific serine/threonine protein kinase</fullName>
        <ecNumber evidence="1">2.7.11.1</ecNumber>
    </recommendedName>
</protein>
<dbReference type="InterPro" id="IPR011009">
    <property type="entry name" value="Kinase-like_dom_sf"/>
</dbReference>
<evidence type="ECO:0000256" key="7">
    <source>
        <dbReference type="PROSITE-ProRule" id="PRU10141"/>
    </source>
</evidence>
<evidence type="ECO:0000256" key="3">
    <source>
        <dbReference type="ARBA" id="ARBA00022679"/>
    </source>
</evidence>
<dbReference type="Gene3D" id="3.30.200.20">
    <property type="entry name" value="Phosphorylase Kinase, domain 1"/>
    <property type="match status" value="1"/>
</dbReference>
<evidence type="ECO:0000313" key="10">
    <source>
        <dbReference type="EMBL" id="RKN07645.1"/>
    </source>
</evidence>
<reference evidence="12 13" key="1">
    <citation type="submission" date="2018-09" db="EMBL/GenBank/DDBJ databases">
        <title>Streptomyces sp. nov. DS1-2, an endophytic actinomycete isolated from roots of Dendrobium scabrilingue.</title>
        <authorList>
            <person name="Kuncharoen N."/>
            <person name="Kudo T."/>
            <person name="Ohkuma M."/>
            <person name="Yuki M."/>
            <person name="Tanasupawat S."/>
        </authorList>
    </citation>
    <scope>NUCLEOTIDE SEQUENCE [LARGE SCALE GENOMIC DNA]</scope>
    <source>
        <strain evidence="10 13">AZ1-7</strain>
        <strain evidence="11 12">DS1-2</strain>
    </source>
</reference>
<keyword evidence="4 7" id="KW-0547">Nucleotide-binding</keyword>
<sequence length="419" mass="44071">MAVGDVVEGRYRLVSKLGEGGMGQVWRAHDERLRRDVAIKTATDGAEADLVKRLEREAMAIAQLAHPHIVTVHDLFTGEFAGRPAVFLVMELVPGQSLDRRLAEGTPPLPVALEWAAQIADALAAAHAPGVGIVHRDLKPGNVMLSHGRVKLLDFGIARFAEGISEQRRTSLTATGTVIGTPDYMAPEQCAGGDIGPGTDLYALGCVLFGMLTGETVFPRGGTAMQVMYRQVHEPPRAPSAVRPGIPAAVDALALRLLAKAPEDRPGGAAEVAGQLRDLIRALCNNAPGPAPATPHPTPTTPAPRTAPSVADRPATGPTPGPATGSATGPGAGRRADDLRRRTAEAEAAGSPELWAELIPELAAFYGPDGWPTERACVQLGSLDSLLGDAVAKELLRAHGGWRTRRARRALRGRRIALG</sequence>
<dbReference type="EMBL" id="RBDY01000020">
    <property type="protein sequence ID" value="RKN18368.1"/>
    <property type="molecule type" value="Genomic_DNA"/>
</dbReference>
<dbReference type="PROSITE" id="PS50011">
    <property type="entry name" value="PROTEIN_KINASE_DOM"/>
    <property type="match status" value="1"/>
</dbReference>
<feature type="compositionally biased region" description="Basic and acidic residues" evidence="8">
    <location>
        <begin position="334"/>
        <end position="345"/>
    </location>
</feature>
<dbReference type="Pfam" id="PF00069">
    <property type="entry name" value="Pkinase"/>
    <property type="match status" value="1"/>
</dbReference>
<evidence type="ECO:0000256" key="6">
    <source>
        <dbReference type="ARBA" id="ARBA00022840"/>
    </source>
</evidence>
<keyword evidence="5 10" id="KW-0418">Kinase</keyword>